<dbReference type="SUPFAM" id="SSF102705">
    <property type="entry name" value="NIF3 (NGG1p interacting factor 3)-like"/>
    <property type="match status" value="1"/>
</dbReference>
<dbReference type="Gene3D" id="3.40.1390.30">
    <property type="entry name" value="NIF3 (NGG1p interacting factor 3)-like"/>
    <property type="match status" value="1"/>
</dbReference>
<evidence type="ECO:0000256" key="2">
    <source>
        <dbReference type="ARBA" id="ARBA00022723"/>
    </source>
</evidence>
<keyword evidence="3" id="KW-0378">Hydrolase</keyword>
<dbReference type="GO" id="GO:0046872">
    <property type="term" value="F:metal ion binding"/>
    <property type="evidence" value="ECO:0007669"/>
    <property type="project" value="UniProtKB-KW"/>
</dbReference>
<protein>
    <submittedName>
        <fullName evidence="3">GTP cyclohydrolase 1 type 2</fullName>
    </submittedName>
</protein>
<keyword evidence="2" id="KW-0479">Metal-binding</keyword>
<dbReference type="InterPro" id="IPR036069">
    <property type="entry name" value="DUF34/NIF3_sf"/>
</dbReference>
<dbReference type="Pfam" id="PF01784">
    <property type="entry name" value="DUF34_NIF3"/>
    <property type="match status" value="1"/>
</dbReference>
<proteinExistence type="inferred from homology"/>
<dbReference type="PANTHER" id="PTHR13799:SF14">
    <property type="entry name" value="GTP CYCLOHYDROLASE 1 TYPE 2 HOMOLOG"/>
    <property type="match status" value="1"/>
</dbReference>
<organism evidence="3">
    <name type="scientific">bioreactor metagenome</name>
    <dbReference type="NCBI Taxonomy" id="1076179"/>
    <lineage>
        <taxon>unclassified sequences</taxon>
        <taxon>metagenomes</taxon>
        <taxon>ecological metagenomes</taxon>
    </lineage>
</organism>
<comment type="caution">
    <text evidence="3">The sequence shown here is derived from an EMBL/GenBank/DDBJ whole genome shotgun (WGS) entry which is preliminary data.</text>
</comment>
<sequence length="124" mass="13212">MTAPKTLTEFVDEVKQVLGINLVNVAGPKDQSIRKVAVCGGSGASLIQSAAFAGADVLVTGDVKYHEAQEAVAAGIAIIDAGHFATEVVLVEYLSQYLQGRALQSKWGIEITTDNISTDIFRRY</sequence>
<name>A0A645F7V1_9ZZZZ</name>
<comment type="similarity">
    <text evidence="1">Belongs to the GTP cyclohydrolase I type 2/NIF3 family.</text>
</comment>
<evidence type="ECO:0000313" key="3">
    <source>
        <dbReference type="EMBL" id="MPN10297.1"/>
    </source>
</evidence>
<dbReference type="EMBL" id="VSSQ01056437">
    <property type="protein sequence ID" value="MPN10297.1"/>
    <property type="molecule type" value="Genomic_DNA"/>
</dbReference>
<dbReference type="PANTHER" id="PTHR13799">
    <property type="entry name" value="NGG1 INTERACTING FACTOR 3"/>
    <property type="match status" value="1"/>
</dbReference>
<dbReference type="GO" id="GO:0016787">
    <property type="term" value="F:hydrolase activity"/>
    <property type="evidence" value="ECO:0007669"/>
    <property type="project" value="UniProtKB-KW"/>
</dbReference>
<dbReference type="InterPro" id="IPR002678">
    <property type="entry name" value="DUF34/NIF3"/>
</dbReference>
<dbReference type="GO" id="GO:0005737">
    <property type="term" value="C:cytoplasm"/>
    <property type="evidence" value="ECO:0007669"/>
    <property type="project" value="TreeGrafter"/>
</dbReference>
<accession>A0A645F7V1</accession>
<evidence type="ECO:0000256" key="1">
    <source>
        <dbReference type="ARBA" id="ARBA00006964"/>
    </source>
</evidence>
<gene>
    <name evidence="3" type="ORF">SDC9_157592</name>
</gene>
<reference evidence="3" key="1">
    <citation type="submission" date="2019-08" db="EMBL/GenBank/DDBJ databases">
        <authorList>
            <person name="Kucharzyk K."/>
            <person name="Murdoch R.W."/>
            <person name="Higgins S."/>
            <person name="Loffler F."/>
        </authorList>
    </citation>
    <scope>NUCLEOTIDE SEQUENCE</scope>
</reference>
<dbReference type="AlphaFoldDB" id="A0A645F7V1"/>